<proteinExistence type="predicted"/>
<protein>
    <submittedName>
        <fullName evidence="1">Uncharacterized protein</fullName>
    </submittedName>
</protein>
<keyword evidence="2" id="KW-1185">Reference proteome</keyword>
<accession>A0ACB9L564</accession>
<comment type="caution">
    <text evidence="1">The sequence shown here is derived from an EMBL/GenBank/DDBJ whole genome shotgun (WGS) entry which is preliminary data.</text>
</comment>
<evidence type="ECO:0000313" key="1">
    <source>
        <dbReference type="EMBL" id="KAI4304674.1"/>
    </source>
</evidence>
<dbReference type="Proteomes" id="UP001057402">
    <property type="component" value="Chromosome 12"/>
</dbReference>
<sequence>MWEVKLVLMLRKAEEDVGSEAGVDAEEVKRVCRYVVRMNIGLGLLRVGLNSLCKWWPSKPFRLVRSGLAGTSGKSGAFVGNKDRETINSSVGPYVADKVVESRISPAFPIGGSASVGRRRLTQEEVDERRLKGLCFTCNEPFNRNHKCSKKQLYSLIVEPMEDSVLDDEVQLPEADRTRDGMGTSIYALNGEIGGGDTRTMQVRGNYKKRPLHILVDSGSTHNFLDSRIVGGINVVIKAITPVTVAVADGRSVLCNRMIPQLTWAIQGIEFQADFYVLALGGCEMILGVDWLSQLGDITWNFKLSTMKFWWKTESVVLQGICEQNTIAQLHMIAFHALLCCC</sequence>
<reference evidence="2" key="1">
    <citation type="journal article" date="2023" name="Front. Plant Sci.">
        <title>Chromosomal-level genome assembly of Melastoma candidum provides insights into trichome evolution.</title>
        <authorList>
            <person name="Zhong Y."/>
            <person name="Wu W."/>
            <person name="Sun C."/>
            <person name="Zou P."/>
            <person name="Liu Y."/>
            <person name="Dai S."/>
            <person name="Zhou R."/>
        </authorList>
    </citation>
    <scope>NUCLEOTIDE SEQUENCE [LARGE SCALE GENOMIC DNA]</scope>
</reference>
<gene>
    <name evidence="1" type="ORF">MLD38_040150</name>
</gene>
<name>A0ACB9L564_9MYRT</name>
<organism evidence="1 2">
    <name type="scientific">Melastoma candidum</name>
    <dbReference type="NCBI Taxonomy" id="119954"/>
    <lineage>
        <taxon>Eukaryota</taxon>
        <taxon>Viridiplantae</taxon>
        <taxon>Streptophyta</taxon>
        <taxon>Embryophyta</taxon>
        <taxon>Tracheophyta</taxon>
        <taxon>Spermatophyta</taxon>
        <taxon>Magnoliopsida</taxon>
        <taxon>eudicotyledons</taxon>
        <taxon>Gunneridae</taxon>
        <taxon>Pentapetalae</taxon>
        <taxon>rosids</taxon>
        <taxon>malvids</taxon>
        <taxon>Myrtales</taxon>
        <taxon>Melastomataceae</taxon>
        <taxon>Melastomatoideae</taxon>
        <taxon>Melastomateae</taxon>
        <taxon>Melastoma</taxon>
    </lineage>
</organism>
<evidence type="ECO:0000313" key="2">
    <source>
        <dbReference type="Proteomes" id="UP001057402"/>
    </source>
</evidence>
<dbReference type="EMBL" id="CM042891">
    <property type="protein sequence ID" value="KAI4304674.1"/>
    <property type="molecule type" value="Genomic_DNA"/>
</dbReference>